<dbReference type="PANTHER" id="PTHR23079">
    <property type="entry name" value="RNA-DEPENDENT RNA POLYMERASE"/>
    <property type="match status" value="1"/>
</dbReference>
<dbReference type="GO" id="GO:0003968">
    <property type="term" value="F:RNA-directed RNA polymerase activity"/>
    <property type="evidence" value="ECO:0007669"/>
    <property type="project" value="UniProtKB-KW"/>
</dbReference>
<protein>
    <recommendedName>
        <fullName evidence="1">RNA-dependent RNA polymerase</fullName>
        <ecNumber evidence="1">2.7.7.48</ecNumber>
    </recommendedName>
</protein>
<dbReference type="PANTHER" id="PTHR23079:SF55">
    <property type="entry name" value="RNA-DIRECTED RNA POLYMERASE"/>
    <property type="match status" value="1"/>
</dbReference>
<keyword evidence="1" id="KW-0694">RNA-binding</keyword>
<evidence type="ECO:0000313" key="5">
    <source>
        <dbReference type="Proteomes" id="UP000289152"/>
    </source>
</evidence>
<comment type="similarity">
    <text evidence="1">Belongs to the RdRP family.</text>
</comment>
<dbReference type="GO" id="GO:0003723">
    <property type="term" value="F:RNA binding"/>
    <property type="evidence" value="ECO:0007669"/>
    <property type="project" value="UniProtKB-KW"/>
</dbReference>
<evidence type="ECO:0000256" key="1">
    <source>
        <dbReference type="RuleBase" id="RU363098"/>
    </source>
</evidence>
<reference evidence="4 5" key="1">
    <citation type="submission" date="2016-06" db="EMBL/GenBank/DDBJ databases">
        <title>Evolution of pathogenesis and genome organization in the Tremellales.</title>
        <authorList>
            <person name="Cuomo C."/>
            <person name="Litvintseva A."/>
            <person name="Heitman J."/>
            <person name="Chen Y."/>
            <person name="Sun S."/>
            <person name="Springer D."/>
            <person name="Dromer F."/>
            <person name="Young S."/>
            <person name="Zeng Q."/>
            <person name="Chapman S."/>
            <person name="Gujja S."/>
            <person name="Saif S."/>
            <person name="Birren B."/>
        </authorList>
    </citation>
    <scope>NUCLEOTIDE SEQUENCE [LARGE SCALE GENOMIC DNA]</scope>
    <source>
        <strain evidence="4 5">ATCC 28783</strain>
    </source>
</reference>
<evidence type="ECO:0000259" key="3">
    <source>
        <dbReference type="Pfam" id="PF05183"/>
    </source>
</evidence>
<keyword evidence="1" id="KW-0548">Nucleotidyltransferase</keyword>
<feature type="compositionally biased region" description="Acidic residues" evidence="2">
    <location>
        <begin position="144"/>
        <end position="154"/>
    </location>
</feature>
<dbReference type="EC" id="2.7.7.48" evidence="1"/>
<feature type="region of interest" description="Disordered" evidence="2">
    <location>
        <begin position="184"/>
        <end position="253"/>
    </location>
</feature>
<dbReference type="InterPro" id="IPR007855">
    <property type="entry name" value="RDRP"/>
</dbReference>
<keyword evidence="5" id="KW-1185">Reference proteome</keyword>
<keyword evidence="1" id="KW-0808">Transferase</keyword>
<dbReference type="GO" id="GO:0030422">
    <property type="term" value="P:siRNA processing"/>
    <property type="evidence" value="ECO:0007669"/>
    <property type="project" value="TreeGrafter"/>
</dbReference>
<dbReference type="EMBL" id="SDIL01000117">
    <property type="protein sequence ID" value="RXK35887.1"/>
    <property type="molecule type" value="Genomic_DNA"/>
</dbReference>
<evidence type="ECO:0000313" key="4">
    <source>
        <dbReference type="EMBL" id="RXK35887.1"/>
    </source>
</evidence>
<comment type="caution">
    <text evidence="4">The sequence shown here is derived from an EMBL/GenBank/DDBJ whole genome shotgun (WGS) entry which is preliminary data.</text>
</comment>
<feature type="region of interest" description="Disordered" evidence="2">
    <location>
        <begin position="124"/>
        <end position="172"/>
    </location>
</feature>
<sequence>MDNASWDITTYHPAIRTAFGKLGRSPYSVETIHSGPYTNTTEQRIHRCLREFIHAHPDSFIDFVQAEITRSTPHDAGGGNGMRYHLDGRLAFSLRLEKALGEAKKMMSQLALETFSSFGSLGGSQVLSDLPSGPRVDTGRSNDENEDKDEDDDMYTAYEGSPTSQAYSTPSPFVRTEKYSVVETTSTKRRLEINTSPNAQKKRRSSEDRKMGPPISHVSSNRPSLIPTVSTTSVDTRSSDPSTTLVTPSTPLVPDFCYPDPEEPFTEPTSSDVDGIVHAFPKTRLETGVIPTSSATTVSWKLISLSEEDQRTVLVLPRCPYQAMLYKHDVKFHVQWELERALVRHPVLSWPDFEASDFDSLQGSVVEAAPLVRPLLDKVLARKSGTASASAEDTLLVQGPMGQRRLKMLHEIDREEASIRAGDLSGCGTGDDGWYGGKINYSITVKSASLRSEECVTLLSDSVQDLYHQRDILKTEGPMDDPENPMGITSITKPVTRFPFSMTLRQPDMQGKSFRLARRFGSRRVITFKIDVKEQDRNKLLSLFIGRVFVIFGRAYQALWAPADRDSVFAIETNHSVPSVTYSGRFTREPGMPTFAEILQRYNDVNLKPSQAVAKWAARPQILFSDSVPATTVSPEIIMVIDDIITAEADAVGHASTEQILTDGCGLMSEALASRMYAHADIRPSSGRSCVVQMRIGGAKGLLALMSYQQSIEFPNVDIVLRPSMIKAIPDPRFAHDVSLLTLDVIRCESLKISTTLSAEPIALLVHNGVPAWLFCDRLIQGLDDLKDAFTTQPLAGENREDVSVRIAANCYGRGGVGTERKKRLVVASGRSTRAAGITWESTLENDENEDGELPPLIHPSERYDVDPISGQSGSIAESLMDAVASGFHPSESGYTRSKLKWLVHSLSSKAIREFRIPVEQSMSAFIVPDSLSVLGPDEIFVSFSSIAPSDPVTGCRISYLEGPVLALRSPCKLPSDIRKFTAVYRPELVHLTDCIVMSARDDCRRSPASFLGGGDYDGDTVQIIWDPEIVGPFKNADDSFADTPQDFEKQNFVKDIVKGHEFLAALDGVSEETLVANYQSFLLAALKDDHLAGTYSDLHGNAGYKLGYDHPLTVRLARMFCLVLDARKSGLQVLPHIKAKDKREHSGALGWRLFKKDQENMENLIPIKRPQTLGPFVMDLLMEIGQRHRDEMMLSFPTEISPPSRKDYDHLSPFYHNVEGLSKSSPVMSEELDLLKQHIKACKTIWDSIRQRRLSRSINIHQTYLDLMSGRKITLMGSRSGFDSASKSNRSRSPIKGKPSETIEEDLLMLTQTRHLSAVWHDALTVSDVPNICLRDEESLKRLKISCASVVANGYPRPLLFPFDVDFPTTCRMKCLASGMTRTVLQAIYDNSKLSIPPRRLLDM</sequence>
<dbReference type="VEuPathDB" id="FungiDB:TREMEDRAFT_73994"/>
<feature type="compositionally biased region" description="Polar residues" evidence="2">
    <location>
        <begin position="161"/>
        <end position="171"/>
    </location>
</feature>
<organism evidence="4 5">
    <name type="scientific">Tremella mesenterica</name>
    <name type="common">Jelly fungus</name>
    <dbReference type="NCBI Taxonomy" id="5217"/>
    <lineage>
        <taxon>Eukaryota</taxon>
        <taxon>Fungi</taxon>
        <taxon>Dikarya</taxon>
        <taxon>Basidiomycota</taxon>
        <taxon>Agaricomycotina</taxon>
        <taxon>Tremellomycetes</taxon>
        <taxon>Tremellales</taxon>
        <taxon>Tremellaceae</taxon>
        <taxon>Tremella</taxon>
    </lineage>
</organism>
<dbReference type="Proteomes" id="UP000289152">
    <property type="component" value="Unassembled WGS sequence"/>
</dbReference>
<comment type="catalytic activity">
    <reaction evidence="1">
        <text>RNA(n) + a ribonucleoside 5'-triphosphate = RNA(n+1) + diphosphate</text>
        <dbReference type="Rhea" id="RHEA:21248"/>
        <dbReference type="Rhea" id="RHEA-COMP:14527"/>
        <dbReference type="Rhea" id="RHEA-COMP:17342"/>
        <dbReference type="ChEBI" id="CHEBI:33019"/>
        <dbReference type="ChEBI" id="CHEBI:61557"/>
        <dbReference type="ChEBI" id="CHEBI:140395"/>
        <dbReference type="EC" id="2.7.7.48"/>
    </reaction>
</comment>
<dbReference type="InParanoid" id="A0A4Q1BCT5"/>
<keyword evidence="1" id="KW-0696">RNA-directed RNA polymerase</keyword>
<name>A0A4Q1BCT5_TREME</name>
<feature type="domain" description="RDRP core" evidence="3">
    <location>
        <begin position="498"/>
        <end position="1160"/>
    </location>
</feature>
<feature type="region of interest" description="Disordered" evidence="2">
    <location>
        <begin position="1279"/>
        <end position="1299"/>
    </location>
</feature>
<dbReference type="STRING" id="5217.A0A4Q1BCT5"/>
<dbReference type="InterPro" id="IPR057596">
    <property type="entry name" value="RDRP_core"/>
</dbReference>
<accession>A0A4Q1BCT5</accession>
<dbReference type="OrthoDB" id="10055769at2759"/>
<gene>
    <name evidence="4" type="ORF">M231_06851</name>
</gene>
<evidence type="ECO:0000256" key="2">
    <source>
        <dbReference type="SAM" id="MobiDB-lite"/>
    </source>
</evidence>
<proteinExistence type="inferred from homology"/>
<feature type="compositionally biased region" description="Low complexity" evidence="2">
    <location>
        <begin position="227"/>
        <end position="253"/>
    </location>
</feature>
<dbReference type="Pfam" id="PF05183">
    <property type="entry name" value="RdRP"/>
    <property type="match status" value="1"/>
</dbReference>
<dbReference type="GO" id="GO:0031380">
    <property type="term" value="C:nuclear RNA-directed RNA polymerase complex"/>
    <property type="evidence" value="ECO:0007669"/>
    <property type="project" value="TreeGrafter"/>
</dbReference>